<dbReference type="GO" id="GO:0005634">
    <property type="term" value="C:nucleus"/>
    <property type="evidence" value="ECO:0007669"/>
    <property type="project" value="TreeGrafter"/>
</dbReference>
<name>A0A8C5BH59_GADMO</name>
<keyword evidence="4" id="KW-1185">Reference proteome</keyword>
<sequence>MNRVKKRNFTESELEILLHEVEMRKHMLFGTLSTGINAKQKRNEWERVCEAVNAVGSQQRTHSEIKKKWSDLKVEVKRRVSAHRRSVTATGGGTGVGELSPFDLRVAALIGDTALTGVVGAHEGDTDHPQDKQGEGTDCSVGPGVSSVGPGVSSVGPGVSSVGPGVSSVGPGVSSVGPGVSPVGPGVSPVGPGVSPVGPGVSPVGPGVSPVGPGVSSVGPGVSSVGPGVSSVGPGVSSVGPGVSSPGVSSPGVSSPGVSSVGPGVSSVTADSGFSTGSAARGASNSSANHPTGRVLNRAVLESQAEIVRAIGGINDRLDRVINVLGDINASINTLVSK</sequence>
<dbReference type="Proteomes" id="UP000694546">
    <property type="component" value="Chromosome 7"/>
</dbReference>
<dbReference type="OMA" id="EVRNEWR"/>
<protein>
    <recommendedName>
        <fullName evidence="2">Myb/SANT-like DNA-binding domain-containing protein</fullName>
    </recommendedName>
</protein>
<feature type="region of interest" description="Disordered" evidence="1">
    <location>
        <begin position="272"/>
        <end position="291"/>
    </location>
</feature>
<evidence type="ECO:0000313" key="3">
    <source>
        <dbReference type="Ensembl" id="ENSGMOP00000046238.1"/>
    </source>
</evidence>
<dbReference type="Pfam" id="PF13873">
    <property type="entry name" value="Myb_DNA-bind_5"/>
    <property type="match status" value="1"/>
</dbReference>
<reference evidence="3" key="1">
    <citation type="submission" date="2025-08" db="UniProtKB">
        <authorList>
            <consortium name="Ensembl"/>
        </authorList>
    </citation>
    <scope>IDENTIFICATION</scope>
</reference>
<evidence type="ECO:0000313" key="4">
    <source>
        <dbReference type="Proteomes" id="UP000694546"/>
    </source>
</evidence>
<feature type="compositionally biased region" description="Low complexity" evidence="1">
    <location>
        <begin position="140"/>
        <end position="160"/>
    </location>
</feature>
<proteinExistence type="predicted"/>
<evidence type="ECO:0000256" key="1">
    <source>
        <dbReference type="SAM" id="MobiDB-lite"/>
    </source>
</evidence>
<dbReference type="PANTHER" id="PTHR23098">
    <property type="entry name" value="AGAP001331-PA-RELATED"/>
    <property type="match status" value="1"/>
</dbReference>
<feature type="region of interest" description="Disordered" evidence="1">
    <location>
        <begin position="236"/>
        <end position="265"/>
    </location>
</feature>
<feature type="compositionally biased region" description="Basic and acidic residues" evidence="1">
    <location>
        <begin position="122"/>
        <end position="135"/>
    </location>
</feature>
<evidence type="ECO:0000259" key="2">
    <source>
        <dbReference type="Pfam" id="PF13873"/>
    </source>
</evidence>
<accession>A0A8C5BH59</accession>
<feature type="domain" description="Myb/SANT-like DNA-binding" evidence="2">
    <location>
        <begin position="5"/>
        <end position="80"/>
    </location>
</feature>
<dbReference type="AlphaFoldDB" id="A0A8C5BH59"/>
<reference evidence="3" key="2">
    <citation type="submission" date="2025-09" db="UniProtKB">
        <authorList>
            <consortium name="Ensembl"/>
        </authorList>
    </citation>
    <scope>IDENTIFICATION</scope>
</reference>
<dbReference type="InterPro" id="IPR028002">
    <property type="entry name" value="Myb_DNA-bind_5"/>
</dbReference>
<feature type="compositionally biased region" description="Low complexity" evidence="1">
    <location>
        <begin position="277"/>
        <end position="289"/>
    </location>
</feature>
<dbReference type="PANTHER" id="PTHR23098:SF16">
    <property type="entry name" value="REGULATORY PROTEIN ZESTE"/>
    <property type="match status" value="1"/>
</dbReference>
<dbReference type="GeneTree" id="ENSGT00450000040324"/>
<organism evidence="3 4">
    <name type="scientific">Gadus morhua</name>
    <name type="common">Atlantic cod</name>
    <dbReference type="NCBI Taxonomy" id="8049"/>
    <lineage>
        <taxon>Eukaryota</taxon>
        <taxon>Metazoa</taxon>
        <taxon>Chordata</taxon>
        <taxon>Craniata</taxon>
        <taxon>Vertebrata</taxon>
        <taxon>Euteleostomi</taxon>
        <taxon>Actinopterygii</taxon>
        <taxon>Neopterygii</taxon>
        <taxon>Teleostei</taxon>
        <taxon>Neoteleostei</taxon>
        <taxon>Acanthomorphata</taxon>
        <taxon>Zeiogadaria</taxon>
        <taxon>Gadariae</taxon>
        <taxon>Gadiformes</taxon>
        <taxon>Gadoidei</taxon>
        <taxon>Gadidae</taxon>
        <taxon>Gadus</taxon>
    </lineage>
</organism>
<feature type="region of interest" description="Disordered" evidence="1">
    <location>
        <begin position="120"/>
        <end position="160"/>
    </location>
</feature>
<dbReference type="Ensembl" id="ENSGMOT00000057521.1">
    <property type="protein sequence ID" value="ENSGMOP00000046238.1"/>
    <property type="gene ID" value="ENSGMOG00000033496.1"/>
</dbReference>